<dbReference type="InterPro" id="IPR001810">
    <property type="entry name" value="F-box_dom"/>
</dbReference>
<protein>
    <recommendedName>
        <fullName evidence="1">F-box domain-containing protein</fullName>
    </recommendedName>
</protein>
<gene>
    <name evidence="2" type="ORF">PTT_04543</name>
</gene>
<evidence type="ECO:0000313" key="3">
    <source>
        <dbReference type="Proteomes" id="UP000001067"/>
    </source>
</evidence>
<dbReference type="Pfam" id="PF12937">
    <property type="entry name" value="F-box-like"/>
    <property type="match status" value="1"/>
</dbReference>
<keyword evidence="3" id="KW-1185">Reference proteome</keyword>
<sequence length="553" mass="62715">MLGPAESGLLRLVDELLLNIIDHIDARDALCSLAATCSRFQGLVEPYIWRDILVIKGEHARRIATALDSREERTDYIKDLAVRYQDGYREGISELNHFMGLMGKLRHLHVESPCPNNSEWQAGPVYFDGYSRIDFQNLIASAVYPRLDMHMALPTLQSLTLHAHGSGDQKFTLGRAAAMFRHPSLRDITLSCLNFDAGSDGEFDVSEQEAKSTPLRSLTLIECNVDVRFLDAVMRLPKALKELSIGERLHTFPECKPSMDPEHRTSSILFLTALERQAGSLQRLTHCGGQIRYLTPRRTDPEGAAKLRSLVNLEYLELGFESHLYYYLREGGFPPDLKTLKMLDSAISINAGPNIDALSVIAYRSLSTLITDCLPRTLVPDFNLHLKFSDHAFYRLAPLAMAPNQAQSLNKLFFDRSATYKIASILKSYSPNSHFYVLRETFPLGNSFIPPYMYGEQLPVDEIMYDSDDFWRFNGISYRIMDDENLRKELEEEKKLRPCKTCKRRGFSLDRCRSLGDGSPCEPCRYGSVLSCEWDEVEVEDVVSIADLTVPID</sequence>
<dbReference type="EMBL" id="GL532454">
    <property type="protein sequence ID" value="EFQ95849.1"/>
    <property type="molecule type" value="Genomic_DNA"/>
</dbReference>
<evidence type="ECO:0000313" key="2">
    <source>
        <dbReference type="EMBL" id="EFQ95849.1"/>
    </source>
</evidence>
<reference evidence="2 3" key="1">
    <citation type="journal article" date="2010" name="Genome Biol.">
        <title>A first genome assembly of the barley fungal pathogen Pyrenophora teres f. teres.</title>
        <authorList>
            <person name="Ellwood S.R."/>
            <person name="Liu Z."/>
            <person name="Syme R.A."/>
            <person name="Lai Z."/>
            <person name="Hane J.K."/>
            <person name="Keiper F."/>
            <person name="Moffat C.S."/>
            <person name="Oliver R.P."/>
            <person name="Friesen T.L."/>
        </authorList>
    </citation>
    <scope>NUCLEOTIDE SEQUENCE [LARGE SCALE GENOMIC DNA]</scope>
    <source>
        <strain evidence="2 3">0-1</strain>
    </source>
</reference>
<dbReference type="OrthoDB" id="2522477at2759"/>
<dbReference type="SUPFAM" id="SSF81383">
    <property type="entry name" value="F-box domain"/>
    <property type="match status" value="1"/>
</dbReference>
<dbReference type="AlphaFoldDB" id="E3REJ9"/>
<dbReference type="PROSITE" id="PS50181">
    <property type="entry name" value="FBOX"/>
    <property type="match status" value="1"/>
</dbReference>
<proteinExistence type="predicted"/>
<accession>E3REJ9</accession>
<dbReference type="eggNOG" id="ENOG502SPK2">
    <property type="taxonomic scope" value="Eukaryota"/>
</dbReference>
<evidence type="ECO:0000259" key="1">
    <source>
        <dbReference type="PROSITE" id="PS50181"/>
    </source>
</evidence>
<dbReference type="KEGG" id="pte:PTT_04543"/>
<dbReference type="HOGENOM" id="CLU_526868_0_0_1"/>
<feature type="domain" description="F-box" evidence="1">
    <location>
        <begin position="6"/>
        <end position="52"/>
    </location>
</feature>
<dbReference type="Proteomes" id="UP000001067">
    <property type="component" value="Unassembled WGS sequence"/>
</dbReference>
<name>E3REJ9_PYRTT</name>
<organism evidence="3">
    <name type="scientific">Pyrenophora teres f. teres (strain 0-1)</name>
    <name type="common">Barley net blotch fungus</name>
    <name type="synonym">Drechslera teres f. teres</name>
    <dbReference type="NCBI Taxonomy" id="861557"/>
    <lineage>
        <taxon>Eukaryota</taxon>
        <taxon>Fungi</taxon>
        <taxon>Dikarya</taxon>
        <taxon>Ascomycota</taxon>
        <taxon>Pezizomycotina</taxon>
        <taxon>Dothideomycetes</taxon>
        <taxon>Pleosporomycetidae</taxon>
        <taxon>Pleosporales</taxon>
        <taxon>Pleosporineae</taxon>
        <taxon>Pleosporaceae</taxon>
        <taxon>Pyrenophora</taxon>
    </lineage>
</organism>
<dbReference type="InterPro" id="IPR036047">
    <property type="entry name" value="F-box-like_dom_sf"/>
</dbReference>